<dbReference type="GO" id="GO:0006950">
    <property type="term" value="P:response to stress"/>
    <property type="evidence" value="ECO:0007669"/>
    <property type="project" value="TreeGrafter"/>
</dbReference>
<accession>A0A2U1F3S2</accession>
<gene>
    <name evidence="3" type="ORF">C8D89_11214</name>
</gene>
<dbReference type="GO" id="GO:0003700">
    <property type="term" value="F:DNA-binding transcription factor activity"/>
    <property type="evidence" value="ECO:0007669"/>
    <property type="project" value="InterPro"/>
</dbReference>
<dbReference type="EMBL" id="QEKW01000012">
    <property type="protein sequence ID" value="PVZ06821.1"/>
    <property type="molecule type" value="Genomic_DNA"/>
</dbReference>
<dbReference type="PANTHER" id="PTHR33164">
    <property type="entry name" value="TRANSCRIPTIONAL REGULATOR, MARR FAMILY"/>
    <property type="match status" value="1"/>
</dbReference>
<name>A0A2U1F3S2_9PSEU</name>
<evidence type="ECO:0000256" key="1">
    <source>
        <dbReference type="SAM" id="MobiDB-lite"/>
    </source>
</evidence>
<dbReference type="InterPro" id="IPR000835">
    <property type="entry name" value="HTH_MarR-typ"/>
</dbReference>
<dbReference type="InterPro" id="IPR039422">
    <property type="entry name" value="MarR/SlyA-like"/>
</dbReference>
<evidence type="ECO:0000259" key="2">
    <source>
        <dbReference type="PROSITE" id="PS50995"/>
    </source>
</evidence>
<dbReference type="InterPro" id="IPR036388">
    <property type="entry name" value="WH-like_DNA-bd_sf"/>
</dbReference>
<dbReference type="SMART" id="SM00347">
    <property type="entry name" value="HTH_MARR"/>
    <property type="match status" value="1"/>
</dbReference>
<dbReference type="PROSITE" id="PS50995">
    <property type="entry name" value="HTH_MARR_2"/>
    <property type="match status" value="1"/>
</dbReference>
<proteinExistence type="predicted"/>
<protein>
    <submittedName>
        <fullName evidence="3">DNA-binding MarR family transcriptional regulator</fullName>
    </submittedName>
</protein>
<feature type="domain" description="HTH marR-type" evidence="2">
    <location>
        <begin position="7"/>
        <end position="139"/>
    </location>
</feature>
<dbReference type="PRINTS" id="PR00598">
    <property type="entry name" value="HTHMARR"/>
</dbReference>
<keyword evidence="3" id="KW-0238">DNA-binding</keyword>
<evidence type="ECO:0000313" key="3">
    <source>
        <dbReference type="EMBL" id="PVZ06821.1"/>
    </source>
</evidence>
<keyword evidence="4" id="KW-1185">Reference proteome</keyword>
<feature type="region of interest" description="Disordered" evidence="1">
    <location>
        <begin position="157"/>
        <end position="193"/>
    </location>
</feature>
<dbReference type="PANTHER" id="PTHR33164:SF99">
    <property type="entry name" value="MARR FAMILY REGULATORY PROTEIN"/>
    <property type="match status" value="1"/>
</dbReference>
<dbReference type="InterPro" id="IPR036390">
    <property type="entry name" value="WH_DNA-bd_sf"/>
</dbReference>
<dbReference type="SUPFAM" id="SSF46785">
    <property type="entry name" value="Winged helix' DNA-binding domain"/>
    <property type="match status" value="1"/>
</dbReference>
<evidence type="ECO:0000313" key="4">
    <source>
        <dbReference type="Proteomes" id="UP000245639"/>
    </source>
</evidence>
<dbReference type="Pfam" id="PF12802">
    <property type="entry name" value="MarR_2"/>
    <property type="match status" value="1"/>
</dbReference>
<dbReference type="Gene3D" id="1.10.10.10">
    <property type="entry name" value="Winged helix-like DNA-binding domain superfamily/Winged helix DNA-binding domain"/>
    <property type="match status" value="1"/>
</dbReference>
<dbReference type="AlphaFoldDB" id="A0A2U1F3S2"/>
<comment type="caution">
    <text evidence="3">The sequence shown here is derived from an EMBL/GenBank/DDBJ whole genome shotgun (WGS) entry which is preliminary data.</text>
</comment>
<sequence length="193" mass="20424">MVTETGRADMPDRMRDLVLAVDAYRRAYADVLGLGVGEVLTISDLGREGPRPVSLLAARLGVAPPAGTALVDRMQSKGLVVRRPHPTDRRSTLVDLTPRGRRVAELMGRLFQDDVQSALDDASVEHVEELAALLDGIAAALRHGAADVNRLRRRLLREDTAGADDGEDAPTAPAPPPTPAGPDDTAESTGGTP</sequence>
<dbReference type="Proteomes" id="UP000245639">
    <property type="component" value="Unassembled WGS sequence"/>
</dbReference>
<dbReference type="GO" id="GO:0003677">
    <property type="term" value="F:DNA binding"/>
    <property type="evidence" value="ECO:0007669"/>
    <property type="project" value="UniProtKB-KW"/>
</dbReference>
<organism evidence="3 4">
    <name type="scientific">Actinomycetospora cinnamomea</name>
    <dbReference type="NCBI Taxonomy" id="663609"/>
    <lineage>
        <taxon>Bacteria</taxon>
        <taxon>Bacillati</taxon>
        <taxon>Actinomycetota</taxon>
        <taxon>Actinomycetes</taxon>
        <taxon>Pseudonocardiales</taxon>
        <taxon>Pseudonocardiaceae</taxon>
        <taxon>Actinomycetospora</taxon>
    </lineage>
</organism>
<reference evidence="3 4" key="1">
    <citation type="submission" date="2018-04" db="EMBL/GenBank/DDBJ databases">
        <title>Genomic Encyclopedia of Type Strains, Phase IV (KMG-IV): sequencing the most valuable type-strain genomes for metagenomic binning, comparative biology and taxonomic classification.</title>
        <authorList>
            <person name="Goeker M."/>
        </authorList>
    </citation>
    <scope>NUCLEOTIDE SEQUENCE [LARGE SCALE GENOMIC DNA]</scope>
    <source>
        <strain evidence="3 4">DSM 45771</strain>
    </source>
</reference>